<protein>
    <submittedName>
        <fullName evidence="6">Agroclavine dehydrogenase</fullName>
    </submittedName>
</protein>
<dbReference type="GO" id="GO:0035835">
    <property type="term" value="P:indole alkaloid biosynthetic process"/>
    <property type="evidence" value="ECO:0007669"/>
    <property type="project" value="UniProtKB-UniPathway"/>
</dbReference>
<dbReference type="PANTHER" id="PTHR43162:SF1">
    <property type="entry name" value="PRESTALK A DIFFERENTIATION PROTEIN A"/>
    <property type="match status" value="1"/>
</dbReference>
<dbReference type="OrthoDB" id="9997102at2759"/>
<dbReference type="SUPFAM" id="SSF51735">
    <property type="entry name" value="NAD(P)-binding Rossmann-fold domains"/>
    <property type="match status" value="1"/>
</dbReference>
<dbReference type="PANTHER" id="PTHR43162">
    <property type="match status" value="1"/>
</dbReference>
<keyword evidence="7" id="KW-1185">Reference proteome</keyword>
<dbReference type="InterPro" id="IPR008030">
    <property type="entry name" value="NmrA-like"/>
</dbReference>
<comment type="caution">
    <text evidence="6">The sequence shown here is derived from an EMBL/GenBank/DDBJ whole genome shotgun (WGS) entry which is preliminary data.</text>
</comment>
<sequence length="293" mass="31772">MKSPKGNILLLGGTGKVSRRITPLLSVAGYPTLIASRSGTSPPLPGVSGVKFDWDDSTTYINALSTPNISAIFLIGPPHLDMLTPMKMFIDLALSKGVKRLVLLSASLMEVGDGPAMAEVSKYVSGLGIEWAVLRPTWFMENFTEQHHALTIRSQSTTTTATGNGKVPFISASDIAAVAFYALTDTVPHNADHLLLGPELFSYTEVALLMSEKLGREIRHVDVSEQELAQGMQAFMPLDYARMLAALDTAIRQGKEERVNDVVKRVTGREPKTLRDFVDEGVKSGVWGVNEGE</sequence>
<reference evidence="6 7" key="1">
    <citation type="submission" date="2018-05" db="EMBL/GenBank/DDBJ databases">
        <title>Genome sequencing and assembly of the regulated plant pathogen Lachnellula willkommii and related sister species for the development of diagnostic species identification markers.</title>
        <authorList>
            <person name="Giroux E."/>
            <person name="Bilodeau G."/>
        </authorList>
    </citation>
    <scope>NUCLEOTIDE SEQUENCE [LARGE SCALE GENOMIC DNA]</scope>
    <source>
        <strain evidence="6 7">CBS 160.35</strain>
    </source>
</reference>
<evidence type="ECO:0000256" key="4">
    <source>
        <dbReference type="ARBA" id="ARBA00023002"/>
    </source>
</evidence>
<comment type="similarity">
    <text evidence="2">Belongs to the fgaFS/easG family.</text>
</comment>
<comment type="pathway">
    <text evidence="1">Alkaloid biosynthesis; ergot alkaloid biosynthesis.</text>
</comment>
<dbReference type="Gene3D" id="3.40.50.720">
    <property type="entry name" value="NAD(P)-binding Rossmann-like Domain"/>
    <property type="match status" value="1"/>
</dbReference>
<dbReference type="Proteomes" id="UP000443090">
    <property type="component" value="Unassembled WGS sequence"/>
</dbReference>
<dbReference type="Gene3D" id="3.90.25.10">
    <property type="entry name" value="UDP-galactose 4-epimerase, domain 1"/>
    <property type="match status" value="1"/>
</dbReference>
<accession>A0A8H8S3I0</accession>
<proteinExistence type="inferred from homology"/>
<dbReference type="GO" id="GO:0016491">
    <property type="term" value="F:oxidoreductase activity"/>
    <property type="evidence" value="ECO:0007669"/>
    <property type="project" value="UniProtKB-KW"/>
</dbReference>
<evidence type="ECO:0000256" key="2">
    <source>
        <dbReference type="ARBA" id="ARBA00005372"/>
    </source>
</evidence>
<dbReference type="NCBIfam" id="TIGR03649">
    <property type="entry name" value="ergot_EASG"/>
    <property type="match status" value="1"/>
</dbReference>
<evidence type="ECO:0000256" key="3">
    <source>
        <dbReference type="ARBA" id="ARBA00022589"/>
    </source>
</evidence>
<gene>
    <name evidence="6" type="primary">easG</name>
    <name evidence="6" type="ORF">LOCC1_G004040</name>
</gene>
<dbReference type="Pfam" id="PF05368">
    <property type="entry name" value="NmrA"/>
    <property type="match status" value="1"/>
</dbReference>
<evidence type="ECO:0000256" key="1">
    <source>
        <dbReference type="ARBA" id="ARBA00005107"/>
    </source>
</evidence>
<dbReference type="AlphaFoldDB" id="A0A8H8S3I0"/>
<evidence type="ECO:0000259" key="5">
    <source>
        <dbReference type="Pfam" id="PF05368"/>
    </source>
</evidence>
<evidence type="ECO:0000313" key="6">
    <source>
        <dbReference type="EMBL" id="TVY45799.1"/>
    </source>
</evidence>
<dbReference type="UniPathway" id="UPA00327"/>
<evidence type="ECO:0000313" key="7">
    <source>
        <dbReference type="Proteomes" id="UP000443090"/>
    </source>
</evidence>
<dbReference type="EMBL" id="QGMI01000178">
    <property type="protein sequence ID" value="TVY45799.1"/>
    <property type="molecule type" value="Genomic_DNA"/>
</dbReference>
<name>A0A8H8S3I0_9HELO</name>
<organism evidence="6 7">
    <name type="scientific">Lachnellula occidentalis</name>
    <dbReference type="NCBI Taxonomy" id="215460"/>
    <lineage>
        <taxon>Eukaryota</taxon>
        <taxon>Fungi</taxon>
        <taxon>Dikarya</taxon>
        <taxon>Ascomycota</taxon>
        <taxon>Pezizomycotina</taxon>
        <taxon>Leotiomycetes</taxon>
        <taxon>Helotiales</taxon>
        <taxon>Lachnaceae</taxon>
        <taxon>Lachnellula</taxon>
    </lineage>
</organism>
<dbReference type="InterPro" id="IPR019901">
    <property type="entry name" value="Ergot_alkaloid_biosynthesis"/>
</dbReference>
<dbReference type="InterPro" id="IPR036291">
    <property type="entry name" value="NAD(P)-bd_dom_sf"/>
</dbReference>
<keyword evidence="3" id="KW-0017">Alkaloid metabolism</keyword>
<keyword evidence="4" id="KW-0560">Oxidoreductase</keyword>
<feature type="domain" description="NmrA-like" evidence="5">
    <location>
        <begin position="5"/>
        <end position="250"/>
    </location>
</feature>
<dbReference type="InterPro" id="IPR051604">
    <property type="entry name" value="Ergot_Alk_Oxidoreductase"/>
</dbReference>